<proteinExistence type="predicted"/>
<evidence type="ECO:0000256" key="1">
    <source>
        <dbReference type="SAM" id="Phobius"/>
    </source>
</evidence>
<protein>
    <recommendedName>
        <fullName evidence="4">Reverse transcriptase zinc-binding domain-containing protein</fullName>
    </recommendedName>
</protein>
<dbReference type="EMBL" id="CM031827">
    <property type="protein sequence ID" value="KAG6721785.1"/>
    <property type="molecule type" value="Genomic_DNA"/>
</dbReference>
<dbReference type="PANTHER" id="PTHR36617:SF15">
    <property type="entry name" value="REVERSE TRANSCRIPTASE ZINC-BINDING DOMAIN-CONTAINING PROTEIN"/>
    <property type="match status" value="1"/>
</dbReference>
<keyword evidence="1" id="KW-0472">Membrane</keyword>
<evidence type="ECO:0000313" key="2">
    <source>
        <dbReference type="EMBL" id="KAG6721785.1"/>
    </source>
</evidence>
<keyword evidence="1" id="KW-1133">Transmembrane helix</keyword>
<reference evidence="2" key="1">
    <citation type="submission" date="2021-01" db="EMBL/GenBank/DDBJ databases">
        <authorList>
            <person name="Lovell J.T."/>
            <person name="Bentley N."/>
            <person name="Bhattarai G."/>
            <person name="Jenkins J.W."/>
            <person name="Sreedasyam A."/>
            <person name="Alarcon Y."/>
            <person name="Bock C."/>
            <person name="Boston L."/>
            <person name="Carlson J."/>
            <person name="Cervantes K."/>
            <person name="Clermont K."/>
            <person name="Krom N."/>
            <person name="Kubenka K."/>
            <person name="Mamidi S."/>
            <person name="Mattison C."/>
            <person name="Monteros M."/>
            <person name="Pisani C."/>
            <person name="Plott C."/>
            <person name="Rajasekar S."/>
            <person name="Rhein H.S."/>
            <person name="Rohla C."/>
            <person name="Song M."/>
            <person name="Hilaire R.S."/>
            <person name="Shu S."/>
            <person name="Wells L."/>
            <person name="Wang X."/>
            <person name="Webber J."/>
            <person name="Heerema R.J."/>
            <person name="Klein P."/>
            <person name="Conner P."/>
            <person name="Grauke L."/>
            <person name="Grimwood J."/>
            <person name="Schmutz J."/>
            <person name="Randall J.J."/>
        </authorList>
    </citation>
    <scope>NUCLEOTIDE SEQUENCE</scope>
    <source>
        <tissue evidence="2">Leaf</tissue>
    </source>
</reference>
<comment type="caution">
    <text evidence="2">The sequence shown here is derived from an EMBL/GenBank/DDBJ whole genome shotgun (WGS) entry which is preliminary data.</text>
</comment>
<organism evidence="2 3">
    <name type="scientific">Carya illinoinensis</name>
    <name type="common">Pecan</name>
    <dbReference type="NCBI Taxonomy" id="32201"/>
    <lineage>
        <taxon>Eukaryota</taxon>
        <taxon>Viridiplantae</taxon>
        <taxon>Streptophyta</taxon>
        <taxon>Embryophyta</taxon>
        <taxon>Tracheophyta</taxon>
        <taxon>Spermatophyta</taxon>
        <taxon>Magnoliopsida</taxon>
        <taxon>eudicotyledons</taxon>
        <taxon>Gunneridae</taxon>
        <taxon>Pentapetalae</taxon>
        <taxon>rosids</taxon>
        <taxon>fabids</taxon>
        <taxon>Fagales</taxon>
        <taxon>Juglandaceae</taxon>
        <taxon>Carya</taxon>
    </lineage>
</organism>
<evidence type="ECO:0000313" key="3">
    <source>
        <dbReference type="Proteomes" id="UP000811246"/>
    </source>
</evidence>
<accession>A0A922FLH7</accession>
<dbReference type="Proteomes" id="UP000811246">
    <property type="component" value="Chromosome 3"/>
</dbReference>
<gene>
    <name evidence="2" type="ORF">I3842_03G129400</name>
</gene>
<evidence type="ECO:0008006" key="4">
    <source>
        <dbReference type="Google" id="ProtNLM"/>
    </source>
</evidence>
<dbReference type="AlphaFoldDB" id="A0A922FLH7"/>
<name>A0A922FLH7_CARIL</name>
<dbReference type="PANTHER" id="PTHR36617">
    <property type="entry name" value="PROTEIN, PUTATIVE-RELATED"/>
    <property type="match status" value="1"/>
</dbReference>
<feature type="transmembrane region" description="Helical" evidence="1">
    <location>
        <begin position="16"/>
        <end position="37"/>
    </location>
</feature>
<keyword evidence="1" id="KW-0812">Transmembrane</keyword>
<sequence>MCDDCHHPSVIHKRQIFLQLYMLFICAPVIQGGLGVCDLRTFNKALLGKWLWRYHSEGGSLWKEITDARYGATWGGWCSNKVRGGYCVGLWKFIRSGWSCFERNVRFVVGDGNLISFWRDVWCGDHALERVYPTLFRIATNREASVAYVRLFLHGVHQWNVLYIRDFHDWELPIVSDFRNLLYSMRTPMTQCDRLK</sequence>